<protein>
    <submittedName>
        <fullName evidence="1">Uncharacterized protein</fullName>
    </submittedName>
</protein>
<gene>
    <name evidence="1" type="ORF">AYI69_g10246</name>
</gene>
<sequence length="72" mass="8324">MMKGALKGLLEIHREFFSDKLEELNGARVEACQIEIIDKDPIRLKSYSLVKNLQNEVLLKLQEMENQLVIVP</sequence>
<proteinExistence type="predicted"/>
<accession>A0A1R1X709</accession>
<evidence type="ECO:0000313" key="1">
    <source>
        <dbReference type="EMBL" id="OMJ10424.1"/>
    </source>
</evidence>
<reference evidence="2" key="1">
    <citation type="submission" date="2017-01" db="EMBL/GenBank/DDBJ databases">
        <authorList>
            <person name="Wang Y."/>
            <person name="White M."/>
            <person name="Kvist S."/>
            <person name="Moncalvo J.-M."/>
        </authorList>
    </citation>
    <scope>NUCLEOTIDE SEQUENCE [LARGE SCALE GENOMIC DNA]</scope>
    <source>
        <strain evidence="2">ID-206-W2</strain>
    </source>
</reference>
<keyword evidence="2" id="KW-1185">Reference proteome</keyword>
<dbReference type="EMBL" id="LSSM01006615">
    <property type="protein sequence ID" value="OMJ10424.1"/>
    <property type="molecule type" value="Genomic_DNA"/>
</dbReference>
<dbReference type="Proteomes" id="UP000187429">
    <property type="component" value="Unassembled WGS sequence"/>
</dbReference>
<name>A0A1R1X709_9FUNG</name>
<organism evidence="1 2">
    <name type="scientific">Smittium culicis</name>
    <dbReference type="NCBI Taxonomy" id="133412"/>
    <lineage>
        <taxon>Eukaryota</taxon>
        <taxon>Fungi</taxon>
        <taxon>Fungi incertae sedis</taxon>
        <taxon>Zoopagomycota</taxon>
        <taxon>Kickxellomycotina</taxon>
        <taxon>Harpellomycetes</taxon>
        <taxon>Harpellales</taxon>
        <taxon>Legeriomycetaceae</taxon>
        <taxon>Smittium</taxon>
    </lineage>
</organism>
<dbReference type="AlphaFoldDB" id="A0A1R1X709"/>
<evidence type="ECO:0000313" key="2">
    <source>
        <dbReference type="Proteomes" id="UP000187429"/>
    </source>
</evidence>
<comment type="caution">
    <text evidence="1">The sequence shown here is derived from an EMBL/GenBank/DDBJ whole genome shotgun (WGS) entry which is preliminary data.</text>
</comment>